<dbReference type="Proteomes" id="UP000475862">
    <property type="component" value="Unassembled WGS sequence"/>
</dbReference>
<evidence type="ECO:0000256" key="3">
    <source>
        <dbReference type="ARBA" id="ARBA00022825"/>
    </source>
</evidence>
<dbReference type="PANTHER" id="PTHR24276:SF98">
    <property type="entry name" value="FI18310P1-RELATED"/>
    <property type="match status" value="1"/>
</dbReference>
<name>A0A6G0T6N9_APHGL</name>
<feature type="compositionally biased region" description="Acidic residues" evidence="5">
    <location>
        <begin position="755"/>
        <end position="765"/>
    </location>
</feature>
<feature type="compositionally biased region" description="Polar residues" evidence="5">
    <location>
        <begin position="924"/>
        <end position="943"/>
    </location>
</feature>
<keyword evidence="1" id="KW-0645">Protease</keyword>
<dbReference type="EMBL" id="VYZN01000054">
    <property type="protein sequence ID" value="KAE9526857.1"/>
    <property type="molecule type" value="Genomic_DNA"/>
</dbReference>
<feature type="compositionally biased region" description="Acidic residues" evidence="5">
    <location>
        <begin position="570"/>
        <end position="582"/>
    </location>
</feature>
<feature type="compositionally biased region" description="Basic and acidic residues" evidence="5">
    <location>
        <begin position="690"/>
        <end position="701"/>
    </location>
</feature>
<feature type="compositionally biased region" description="Basic and acidic residues" evidence="5">
    <location>
        <begin position="508"/>
        <end position="532"/>
    </location>
</feature>
<feature type="compositionally biased region" description="Polar residues" evidence="5">
    <location>
        <begin position="723"/>
        <end position="746"/>
    </location>
</feature>
<dbReference type="InterPro" id="IPR009003">
    <property type="entry name" value="Peptidase_S1_PA"/>
</dbReference>
<evidence type="ECO:0000313" key="9">
    <source>
        <dbReference type="Proteomes" id="UP000475862"/>
    </source>
</evidence>
<feature type="compositionally biased region" description="Polar residues" evidence="5">
    <location>
        <begin position="803"/>
        <end position="838"/>
    </location>
</feature>
<feature type="compositionally biased region" description="Basic and acidic residues" evidence="5">
    <location>
        <begin position="558"/>
        <end position="569"/>
    </location>
</feature>
<keyword evidence="3" id="KW-0720">Serine protease</keyword>
<keyword evidence="4" id="KW-1015">Disulfide bond</keyword>
<feature type="compositionally biased region" description="Acidic residues" evidence="5">
    <location>
        <begin position="702"/>
        <end position="714"/>
    </location>
</feature>
<evidence type="ECO:0000256" key="6">
    <source>
        <dbReference type="SAM" id="SignalP"/>
    </source>
</evidence>
<organism evidence="8 9">
    <name type="scientific">Aphis glycines</name>
    <name type="common">Soybean aphid</name>
    <dbReference type="NCBI Taxonomy" id="307491"/>
    <lineage>
        <taxon>Eukaryota</taxon>
        <taxon>Metazoa</taxon>
        <taxon>Ecdysozoa</taxon>
        <taxon>Arthropoda</taxon>
        <taxon>Hexapoda</taxon>
        <taxon>Insecta</taxon>
        <taxon>Pterygota</taxon>
        <taxon>Neoptera</taxon>
        <taxon>Paraneoptera</taxon>
        <taxon>Hemiptera</taxon>
        <taxon>Sternorrhyncha</taxon>
        <taxon>Aphidomorpha</taxon>
        <taxon>Aphidoidea</taxon>
        <taxon>Aphididae</taxon>
        <taxon>Aphidini</taxon>
        <taxon>Aphis</taxon>
        <taxon>Aphis</taxon>
    </lineage>
</organism>
<protein>
    <recommendedName>
        <fullName evidence="7">Peptidase S1 domain-containing protein</fullName>
    </recommendedName>
</protein>
<dbReference type="InterPro" id="IPR043504">
    <property type="entry name" value="Peptidase_S1_PA_chymotrypsin"/>
</dbReference>
<dbReference type="InterPro" id="IPR001254">
    <property type="entry name" value="Trypsin_dom"/>
</dbReference>
<evidence type="ECO:0000313" key="8">
    <source>
        <dbReference type="EMBL" id="KAE9526857.1"/>
    </source>
</evidence>
<keyword evidence="2" id="KW-0378">Hydrolase</keyword>
<reference evidence="8 9" key="1">
    <citation type="submission" date="2019-08" db="EMBL/GenBank/DDBJ databases">
        <title>The genome of the soybean aphid Biotype 1, its phylome, world population structure and adaptation to the North American continent.</title>
        <authorList>
            <person name="Giordano R."/>
            <person name="Donthu R.K."/>
            <person name="Hernandez A.G."/>
            <person name="Wright C.L."/>
            <person name="Zimin A.V."/>
        </authorList>
    </citation>
    <scope>NUCLEOTIDE SEQUENCE [LARGE SCALE GENOMIC DNA]</scope>
    <source>
        <tissue evidence="8">Whole aphids</tissue>
    </source>
</reference>
<keyword evidence="6" id="KW-0732">Signal</keyword>
<dbReference type="AlphaFoldDB" id="A0A6G0T6N9"/>
<keyword evidence="9" id="KW-1185">Reference proteome</keyword>
<feature type="compositionally biased region" description="Acidic residues" evidence="5">
    <location>
        <begin position="463"/>
        <end position="475"/>
    </location>
</feature>
<feature type="compositionally biased region" description="Polar residues" evidence="5">
    <location>
        <begin position="901"/>
        <end position="910"/>
    </location>
</feature>
<feature type="compositionally biased region" description="Polar residues" evidence="5">
    <location>
        <begin position="591"/>
        <end position="614"/>
    </location>
</feature>
<dbReference type="OrthoDB" id="5565075at2759"/>
<feature type="signal peptide" evidence="6">
    <location>
        <begin position="1"/>
        <end position="17"/>
    </location>
</feature>
<feature type="region of interest" description="Disordered" evidence="5">
    <location>
        <begin position="901"/>
        <end position="958"/>
    </location>
</feature>
<feature type="compositionally biased region" description="Polar residues" evidence="5">
    <location>
        <begin position="487"/>
        <end position="506"/>
    </location>
</feature>
<feature type="domain" description="Peptidase S1" evidence="7">
    <location>
        <begin position="57"/>
        <end position="294"/>
    </location>
</feature>
<feature type="compositionally biased region" description="Basic and acidic residues" evidence="5">
    <location>
        <begin position="615"/>
        <end position="639"/>
    </location>
</feature>
<comment type="caution">
    <text evidence="8">The sequence shown here is derived from an EMBL/GenBank/DDBJ whole genome shotgun (WGS) entry which is preliminary data.</text>
</comment>
<accession>A0A6G0T6N9</accession>
<feature type="compositionally biased region" description="Low complexity" evidence="5">
    <location>
        <begin position="911"/>
        <end position="923"/>
    </location>
</feature>
<feature type="chain" id="PRO_5026191187" description="Peptidase S1 domain-containing protein" evidence="6">
    <location>
        <begin position="18"/>
        <end position="1026"/>
    </location>
</feature>
<dbReference type="SUPFAM" id="SSF50494">
    <property type="entry name" value="Trypsin-like serine proteases"/>
    <property type="match status" value="1"/>
</dbReference>
<dbReference type="PANTHER" id="PTHR24276">
    <property type="entry name" value="POLYSERASE-RELATED"/>
    <property type="match status" value="1"/>
</dbReference>
<dbReference type="Gene3D" id="2.40.10.10">
    <property type="entry name" value="Trypsin-like serine proteases"/>
    <property type="match status" value="2"/>
</dbReference>
<dbReference type="Pfam" id="PF00089">
    <property type="entry name" value="Trypsin"/>
    <property type="match status" value="1"/>
</dbReference>
<dbReference type="GO" id="GO:0004252">
    <property type="term" value="F:serine-type endopeptidase activity"/>
    <property type="evidence" value="ECO:0007669"/>
    <property type="project" value="InterPro"/>
</dbReference>
<feature type="compositionally biased region" description="Polar residues" evidence="5">
    <location>
        <begin position="855"/>
        <end position="881"/>
    </location>
</feature>
<feature type="compositionally biased region" description="Acidic residues" evidence="5">
    <location>
        <begin position="787"/>
        <end position="801"/>
    </location>
</feature>
<dbReference type="PROSITE" id="PS50240">
    <property type="entry name" value="TRYPSIN_DOM"/>
    <property type="match status" value="1"/>
</dbReference>
<evidence type="ECO:0000256" key="1">
    <source>
        <dbReference type="ARBA" id="ARBA00022670"/>
    </source>
</evidence>
<dbReference type="GO" id="GO:0006508">
    <property type="term" value="P:proteolysis"/>
    <property type="evidence" value="ECO:0007669"/>
    <property type="project" value="UniProtKB-KW"/>
</dbReference>
<evidence type="ECO:0000256" key="4">
    <source>
        <dbReference type="ARBA" id="ARBA00023157"/>
    </source>
</evidence>
<feature type="compositionally biased region" description="Acidic residues" evidence="5">
    <location>
        <begin position="446"/>
        <end position="455"/>
    </location>
</feature>
<feature type="compositionally biased region" description="Low complexity" evidence="5">
    <location>
        <begin position="413"/>
        <end position="435"/>
    </location>
</feature>
<evidence type="ECO:0000259" key="7">
    <source>
        <dbReference type="PROSITE" id="PS50240"/>
    </source>
</evidence>
<feature type="compositionally biased region" description="Basic and acidic residues" evidence="5">
    <location>
        <begin position="665"/>
        <end position="676"/>
    </location>
</feature>
<feature type="compositionally biased region" description="Acidic residues" evidence="5">
    <location>
        <begin position="677"/>
        <end position="689"/>
    </location>
</feature>
<feature type="region of interest" description="Disordered" evidence="5">
    <location>
        <begin position="386"/>
        <end position="888"/>
    </location>
</feature>
<sequence>MYIIKQLFFLFLRELDCVGIFKYEQVQIYYSNCFIWFLNTKSTNAKSSLNPLQNEKICSSYSPAQNEQFPYIVLIRVHSNGEMLCQGTLIDVNWVLTSAYCINTTSNIPLNNIDIAMRNNKTHITILKPKKVIETKYNDVALIKIEKSIITNSMITPIKLATEDLSNYTECVVTSLQKQLNNDLSLIYWNVVNILKQKYDKSEWYLEDTICHSQIWNLLQNNLYNIQLIKIWINGLVFIKLMDTNILYNTKLVTTDNGTPLICNNHLYGIYSLNEPNIFKNILKYNSWIKNLINPISLDTASEKYMTNFVSNDNSISDTNSIVTEFDTNNMYSPDNVYKRTYSKSIFTSSVYTQKEKRSITVNVEYNSLSTEPTKMKDTESTKFVEINLDSPEETPETSEIPINTTKSDDSTSSKSSTTEKSASNSSPSSSITEDTGYRGYTKENEDNEEIWDELSSERPTDETENIEEIVETEEFSDKPSSEPPIIQSSTTEKFISSSNPSTTIAGKTEKPEVTKYTKDTGDTEETWDKFSSESPTEETETTKETVYTTEILETEESQDKPSSERPTDETENTEEIVETEESSDKPTSEPPTIQSSTTEKFTSSSNPSTTITGKTEKPKVTEYTKDTGDTEETWDKSSSESPTEETETTKETVYTTEILETEESQDKPSSERPTDETESTEEIVETEESQDKPSSERPTDETENTEEIVETEESSDKPTSEPPTIQSSTTEKFTSSSNPSTTITGKTEKPEVTGDTEDTGDTEETWDKSSSESPTEETEKTKETEYTEDTESTGETDYTEVTDYTSDNSSELSTPVIPTTQSSTTKVSTLSTNPSTAKSEKPAATDDTEAPYSEMSSTHRPITQSSTTKVSTLSTNPSTAKSEETIATEDKFTETIKTTVTDGTKQTSQTETSVTYSSKTTTVLPSDITTSQSSPETNTTLSDHGDELNTTTTTTTPTTTSIRTVVTYDISDPRESSTFVDDQYQDKSSSQIISIHTRSSNIMQFIGRAQLYLTYVSFSGSPINY</sequence>
<proteinExistence type="predicted"/>
<dbReference type="InterPro" id="IPR050430">
    <property type="entry name" value="Peptidase_S1"/>
</dbReference>
<dbReference type="SMART" id="SM00020">
    <property type="entry name" value="Tryp_SPc"/>
    <property type="match status" value="1"/>
</dbReference>
<evidence type="ECO:0000256" key="2">
    <source>
        <dbReference type="ARBA" id="ARBA00022801"/>
    </source>
</evidence>
<evidence type="ECO:0000256" key="5">
    <source>
        <dbReference type="SAM" id="MobiDB-lite"/>
    </source>
</evidence>
<gene>
    <name evidence="8" type="ORF">AGLY_013505</name>
</gene>